<keyword evidence="3" id="KW-1185">Reference proteome</keyword>
<dbReference type="PANTHER" id="PTHR27006:SF634">
    <property type="entry name" value="RECEPTOR-LIKE SERINE_THREONINE-PROTEIN KINASE"/>
    <property type="match status" value="1"/>
</dbReference>
<dbReference type="InterPro" id="IPR000719">
    <property type="entry name" value="Prot_kinase_dom"/>
</dbReference>
<evidence type="ECO:0000313" key="3">
    <source>
        <dbReference type="Proteomes" id="UP001188597"/>
    </source>
</evidence>
<reference evidence="2" key="1">
    <citation type="submission" date="2022-12" db="EMBL/GenBank/DDBJ databases">
        <title>Draft genome assemblies for two species of Escallonia (Escalloniales).</title>
        <authorList>
            <person name="Chanderbali A."/>
            <person name="Dervinis C."/>
            <person name="Anghel I."/>
            <person name="Soltis D."/>
            <person name="Soltis P."/>
            <person name="Zapata F."/>
        </authorList>
    </citation>
    <scope>NUCLEOTIDE SEQUENCE</scope>
    <source>
        <strain evidence="2">UCBG64.0493</strain>
        <tissue evidence="2">Leaf</tissue>
    </source>
</reference>
<feature type="domain" description="Protein kinase" evidence="1">
    <location>
        <begin position="110"/>
        <end position="220"/>
    </location>
</feature>
<feature type="non-terminal residue" evidence="2">
    <location>
        <position position="1"/>
    </location>
</feature>
<evidence type="ECO:0000313" key="2">
    <source>
        <dbReference type="EMBL" id="KAK3016801.1"/>
    </source>
</evidence>
<dbReference type="EMBL" id="JAVXUP010001045">
    <property type="protein sequence ID" value="KAK3016801.1"/>
    <property type="molecule type" value="Genomic_DNA"/>
</dbReference>
<organism evidence="2 3">
    <name type="scientific">Escallonia herrerae</name>
    <dbReference type="NCBI Taxonomy" id="1293975"/>
    <lineage>
        <taxon>Eukaryota</taxon>
        <taxon>Viridiplantae</taxon>
        <taxon>Streptophyta</taxon>
        <taxon>Embryophyta</taxon>
        <taxon>Tracheophyta</taxon>
        <taxon>Spermatophyta</taxon>
        <taxon>Magnoliopsida</taxon>
        <taxon>eudicotyledons</taxon>
        <taxon>Gunneridae</taxon>
        <taxon>Pentapetalae</taxon>
        <taxon>asterids</taxon>
        <taxon>campanulids</taxon>
        <taxon>Escalloniales</taxon>
        <taxon>Escalloniaceae</taxon>
        <taxon>Escallonia</taxon>
    </lineage>
</organism>
<dbReference type="GO" id="GO:0005524">
    <property type="term" value="F:ATP binding"/>
    <property type="evidence" value="ECO:0007669"/>
    <property type="project" value="InterPro"/>
</dbReference>
<dbReference type="Proteomes" id="UP001188597">
    <property type="component" value="Unassembled WGS sequence"/>
</dbReference>
<dbReference type="InterPro" id="IPR001245">
    <property type="entry name" value="Ser-Thr/Tyr_kinase_cat_dom"/>
</dbReference>
<dbReference type="SUPFAM" id="SSF56112">
    <property type="entry name" value="Protein kinase-like (PK-like)"/>
    <property type="match status" value="1"/>
</dbReference>
<protein>
    <recommendedName>
        <fullName evidence="1">Protein kinase domain-containing protein</fullName>
    </recommendedName>
</protein>
<dbReference type="Gene3D" id="3.30.200.20">
    <property type="entry name" value="Phosphorylase Kinase, domain 1"/>
    <property type="match status" value="1"/>
</dbReference>
<gene>
    <name evidence="2" type="ORF">RJ639_006067</name>
</gene>
<evidence type="ECO:0000259" key="1">
    <source>
        <dbReference type="PROSITE" id="PS50011"/>
    </source>
</evidence>
<dbReference type="InterPro" id="IPR011009">
    <property type="entry name" value="Kinase-like_dom_sf"/>
</dbReference>
<dbReference type="PANTHER" id="PTHR27006">
    <property type="entry name" value="PROMASTIGOTE SURFACE ANTIGEN PROTEIN PSA"/>
    <property type="match status" value="1"/>
</dbReference>
<comment type="caution">
    <text evidence="2">The sequence shown here is derived from an EMBL/GenBank/DDBJ whole genome shotgun (WGS) entry which is preliminary data.</text>
</comment>
<name>A0AA89AZ99_9ASTE</name>
<sequence length="220" mass="24574">MEKQTLAWKCWQKGTCLTLVDPILKANRSSMQDIVTCIHIGLLCVQELAADRPSMCDVVLMLSSTSLTFPRPSEPAYFKHGSISSELEESDSAGCESSSRFQKVILVVYDMPGSWVGVGWTGVIDFAEPTSQVAKDRLLQARLWNRMPTMGKLPKGQEIAVKRLSINSAQGEQQLRNDVLVVAEIRHKNLVKILGYCFEAAERLLVNEFVPNSSLDHFLF</sequence>
<dbReference type="GO" id="GO:0004672">
    <property type="term" value="F:protein kinase activity"/>
    <property type="evidence" value="ECO:0007669"/>
    <property type="project" value="InterPro"/>
</dbReference>
<dbReference type="PROSITE" id="PS50011">
    <property type="entry name" value="PROTEIN_KINASE_DOM"/>
    <property type="match status" value="1"/>
</dbReference>
<proteinExistence type="predicted"/>
<accession>A0AA89AZ99</accession>
<dbReference type="AlphaFoldDB" id="A0AA89AZ99"/>
<dbReference type="Pfam" id="PF07714">
    <property type="entry name" value="PK_Tyr_Ser-Thr"/>
    <property type="match status" value="1"/>
</dbReference>